<dbReference type="Gene3D" id="2.40.30.10">
    <property type="entry name" value="Translation factors"/>
    <property type="match status" value="1"/>
</dbReference>
<dbReference type="RefSeq" id="XP_001610694.1">
    <property type="nucleotide sequence ID" value="XM_001610644.1"/>
</dbReference>
<dbReference type="Pfam" id="PF00009">
    <property type="entry name" value="GTP_EFTU"/>
    <property type="match status" value="1"/>
</dbReference>
<dbReference type="PROSITE" id="PS00301">
    <property type="entry name" value="G_TR_1"/>
    <property type="match status" value="1"/>
</dbReference>
<dbReference type="SUPFAM" id="SSF50447">
    <property type="entry name" value="Translation proteins"/>
    <property type="match status" value="1"/>
</dbReference>
<dbReference type="Proteomes" id="UP000002173">
    <property type="component" value="Unassembled WGS sequence"/>
</dbReference>
<dbReference type="PANTHER" id="PTHR42908:SF8">
    <property type="entry name" value="TR-TYPE G DOMAIN-CONTAINING PROTEIN"/>
    <property type="match status" value="1"/>
</dbReference>
<dbReference type="GO" id="GO:0005525">
    <property type="term" value="F:GTP binding"/>
    <property type="evidence" value="ECO:0007669"/>
    <property type="project" value="InterPro"/>
</dbReference>
<dbReference type="InterPro" id="IPR031157">
    <property type="entry name" value="G_TR_CS"/>
</dbReference>
<protein>
    <submittedName>
        <fullName evidence="2">GTP binding protein, putative</fullName>
    </submittedName>
</protein>
<dbReference type="InterPro" id="IPR027417">
    <property type="entry name" value="P-loop_NTPase"/>
</dbReference>
<comment type="caution">
    <text evidence="2">The sequence shown here is derived from an EMBL/GenBank/DDBJ whole genome shotgun (WGS) entry which is preliminary data.</text>
</comment>
<gene>
    <name evidence="2" type="ORF">BBOV_IV007720</name>
</gene>
<organism evidence="2 3">
    <name type="scientific">Babesia bovis</name>
    <dbReference type="NCBI Taxonomy" id="5865"/>
    <lineage>
        <taxon>Eukaryota</taxon>
        <taxon>Sar</taxon>
        <taxon>Alveolata</taxon>
        <taxon>Apicomplexa</taxon>
        <taxon>Aconoidasida</taxon>
        <taxon>Piroplasmida</taxon>
        <taxon>Babesiidae</taxon>
        <taxon>Babesia</taxon>
    </lineage>
</organism>
<dbReference type="InterPro" id="IPR009000">
    <property type="entry name" value="Transl_B-barrel_sf"/>
</dbReference>
<dbReference type="GO" id="GO:0005829">
    <property type="term" value="C:cytosol"/>
    <property type="evidence" value="ECO:0007669"/>
    <property type="project" value="TreeGrafter"/>
</dbReference>
<dbReference type="Gene3D" id="2.40.50.250">
    <property type="entry name" value="bipa protein"/>
    <property type="match status" value="1"/>
</dbReference>
<dbReference type="InterPro" id="IPR005225">
    <property type="entry name" value="Small_GTP-bd"/>
</dbReference>
<dbReference type="Pfam" id="PF00679">
    <property type="entry name" value="EFG_C"/>
    <property type="match status" value="1"/>
</dbReference>
<dbReference type="Gene3D" id="3.30.70.870">
    <property type="entry name" value="Elongation Factor G (Translational Gtpase), domain 3"/>
    <property type="match status" value="1"/>
</dbReference>
<reference evidence="3" key="3">
    <citation type="journal article" date="2021" name="Int. J. Parasitol.">
        <title>Comparative analysis of gene expression between Babesia bovis blood stages and kinetes allowed by improved genome annotation.</title>
        <authorList>
            <person name="Ueti M.W."/>
            <person name="Johnson W.C."/>
            <person name="Kappmeyer L.S."/>
            <person name="Herndon D.R."/>
            <person name="Mousel M.R."/>
            <person name="Reif K.E."/>
            <person name="Taus N.S."/>
            <person name="Ifeonu O.O."/>
            <person name="Silva J.C."/>
            <person name="Suarez C.E."/>
            <person name="Brayton K.A."/>
        </authorList>
    </citation>
    <scope>NUCLEOTIDE SEQUENCE [LARGE SCALE GENOMIC DNA]</scope>
</reference>
<dbReference type="InterPro" id="IPR000640">
    <property type="entry name" value="EFG_V-like"/>
</dbReference>
<reference evidence="3" key="2">
    <citation type="journal article" date="2020" name="Data Brief">
        <title>Transcriptome dataset of Babesia bovis life stages within vertebrate and invertebrate hosts.</title>
        <authorList>
            <person name="Ueti M.W."/>
            <person name="Johnson W.C."/>
            <person name="Kappmeyer L.S."/>
            <person name="Herndon D.R."/>
            <person name="Mousel M.R."/>
            <person name="Reif K.E."/>
            <person name="Taus N.S."/>
            <person name="Ifeonu O.O."/>
            <person name="Silva J.C."/>
            <person name="Suarez C.E."/>
            <person name="Brayton K.A."/>
        </authorList>
    </citation>
    <scope>NUCLEOTIDE SEQUENCE [LARGE SCALE GENOMIC DNA]</scope>
</reference>
<dbReference type="SUPFAM" id="SSF54980">
    <property type="entry name" value="EF-G C-terminal domain-like"/>
    <property type="match status" value="2"/>
</dbReference>
<reference evidence="2 3" key="1">
    <citation type="journal article" date="2007" name="PLoS Pathog.">
        <title>Genome sequence of Babesia bovis and comparative analysis of apicomplexan hemoprotozoa.</title>
        <authorList>
            <person name="Brayton K.A."/>
            <person name="Lau A.O.T."/>
            <person name="Herndon D.R."/>
            <person name="Hannick L."/>
            <person name="Kappmeyer L.S."/>
            <person name="Berens S.J."/>
            <person name="Bidwell S.L."/>
            <person name="Brown W.C."/>
            <person name="Crabtree J."/>
            <person name="Fadrosh D."/>
            <person name="Feldblum T."/>
            <person name="Forberger H.A."/>
            <person name="Haas B.J."/>
            <person name="Howell J.M."/>
            <person name="Khouri H."/>
            <person name="Koo H."/>
            <person name="Mann D.J."/>
            <person name="Norimine J."/>
            <person name="Paulsen I.T."/>
            <person name="Radune D."/>
            <person name="Ren Q."/>
            <person name="Smith R.K. Jr."/>
            <person name="Suarez C.E."/>
            <person name="White O."/>
            <person name="Wortman J.R."/>
            <person name="Knowles D.P. Jr."/>
            <person name="McElwain T.F."/>
            <person name="Nene V.M."/>
        </authorList>
    </citation>
    <scope>NUCLEOTIDE SEQUENCE [LARGE SCALE GENOMIC DNA]</scope>
    <source>
        <strain evidence="2">T2Bo</strain>
    </source>
</reference>
<evidence type="ECO:0000259" key="1">
    <source>
        <dbReference type="PROSITE" id="PS51722"/>
    </source>
</evidence>
<proteinExistence type="predicted"/>
<dbReference type="NCBIfam" id="TIGR00231">
    <property type="entry name" value="small_GTP"/>
    <property type="match status" value="1"/>
</dbReference>
<dbReference type="eggNOG" id="KOG0462">
    <property type="taxonomic scope" value="Eukaryota"/>
</dbReference>
<dbReference type="Gene3D" id="3.30.70.240">
    <property type="match status" value="1"/>
</dbReference>
<dbReference type="AlphaFoldDB" id="A7ARF7"/>
<dbReference type="GeneID" id="5478928"/>
<dbReference type="KEGG" id="bbo:BBOV_IV007720"/>
<sequence length="627" mass="69167">MIFHTCRLFTHLTRLALRPESCFHRRFSYIRNIAVVAHVDHGKTTLVDGLLRCSGETLTHSRALDSNELEKERGITICSKVTRVEWSGKTFNIVDTPGHADFGGEVERILNIVDCVCLLVDVVEGPKPQTTFVLRKALENPALRALVVVNKCDRECNKTQSDIENELFELFVNCGASDDQLEFPVLFASAKENWVSHSFPIDRSSVHDTSLILESLSQVAPAPVVASHDFFTLQVSLLDFDEGCTLITGKVNSGSVKKGDTLHVKDPSGKVKGHMVVKDIYVARREGKVKWNGVARVGDIISIQCHKGVIPEINDTVGSCTNFDALEPVKISEPVISVMISANSSPLAGTDGKLQTTADIGKRLMHEAKRNLTLRVEENADKTAFYLKGRGELQIGVLLENMRREGYEMTVSPLSAITKIGDDGVEMEALQQLLVICPSDMAPNVVDLLSSRGVEVVSYSDCQGGTEKFTQLEFLGTTTQLLGLMISLRDITRGRGEIAVSTVDYRPYEKNNQNFRKNGCLISSCAGVATPFGLEPAMSKGSLFISEGTRVYEGMVIGESGNDKDLYLNVVRTKPVTGMRNKGSEQIIRIVSRQLTVEQALAFLTHDEQLELTPKRIAIRKKQLTKR</sequence>
<name>A7ARF7_BABBO</name>
<dbReference type="GO" id="GO:1990904">
    <property type="term" value="C:ribonucleoprotein complex"/>
    <property type="evidence" value="ECO:0007669"/>
    <property type="project" value="TreeGrafter"/>
</dbReference>
<dbReference type="PROSITE" id="PS51722">
    <property type="entry name" value="G_TR_2"/>
    <property type="match status" value="1"/>
</dbReference>
<dbReference type="VEuPathDB" id="PiroplasmaDB:BBOV_IV007720"/>
<dbReference type="InParanoid" id="A7ARF7"/>
<dbReference type="STRING" id="5865.A7ARF7"/>
<dbReference type="InterPro" id="IPR042116">
    <property type="entry name" value="TypA/BipA_C"/>
</dbReference>
<evidence type="ECO:0000313" key="2">
    <source>
        <dbReference type="EMBL" id="EDO07126.1"/>
    </source>
</evidence>
<dbReference type="InterPro" id="IPR048876">
    <property type="entry name" value="BipA_C"/>
</dbReference>
<dbReference type="Gene3D" id="3.40.50.300">
    <property type="entry name" value="P-loop containing nucleotide triphosphate hydrolases"/>
    <property type="match status" value="1"/>
</dbReference>
<dbReference type="FunCoup" id="A7ARF7">
    <property type="interactions" value="47"/>
</dbReference>
<accession>A7ARF7</accession>
<dbReference type="SUPFAM" id="SSF52540">
    <property type="entry name" value="P-loop containing nucleoside triphosphate hydrolases"/>
    <property type="match status" value="1"/>
</dbReference>
<dbReference type="OMA" id="MSMLFTI"/>
<keyword evidence="3" id="KW-1185">Reference proteome</keyword>
<dbReference type="GO" id="GO:0003924">
    <property type="term" value="F:GTPase activity"/>
    <property type="evidence" value="ECO:0007669"/>
    <property type="project" value="InterPro"/>
</dbReference>
<dbReference type="InterPro" id="IPR000795">
    <property type="entry name" value="T_Tr_GTP-bd_dom"/>
</dbReference>
<dbReference type="PANTHER" id="PTHR42908">
    <property type="entry name" value="TRANSLATION ELONGATION FACTOR-RELATED"/>
    <property type="match status" value="1"/>
</dbReference>
<evidence type="ECO:0000313" key="3">
    <source>
        <dbReference type="Proteomes" id="UP000002173"/>
    </source>
</evidence>
<dbReference type="EMBL" id="AAXT01000002">
    <property type="protein sequence ID" value="EDO07126.1"/>
    <property type="molecule type" value="Genomic_DNA"/>
</dbReference>
<dbReference type="Pfam" id="PF21018">
    <property type="entry name" value="BipA_C"/>
    <property type="match status" value="1"/>
</dbReference>
<dbReference type="InterPro" id="IPR035647">
    <property type="entry name" value="EFG_III/V"/>
</dbReference>
<dbReference type="PRINTS" id="PR00315">
    <property type="entry name" value="ELONGATNFCT"/>
</dbReference>
<feature type="domain" description="Tr-type G" evidence="1">
    <location>
        <begin position="28"/>
        <end position="224"/>
    </location>
</feature>